<keyword evidence="3" id="KW-1185">Reference proteome</keyword>
<sequence length="314" mass="32638">MRAVLFAQFGEPEVLEEAEVPDPVPGPGQVLVDVEAAGVNFADVRQVSGHYGAPAALPFIPGREVVGRTPGGRRVMGFTDNGFASKAVLPEDAMVEVPESLRPGQALALLVQGLTAWHLLRSSAKVQPGESVVVNSGAGGVGSLAVQLARHFGAGRVIATASTEDKRRLAMELGADAAVDGHADGYAERVLEANGGRPVDVVLDAVGGPVFEAALDVLAMFGRVVTYGSSSGEHPRPVDPARLAERNAGVIGFWLRPLLDRRGLDREVLGELLGLTASGRLRPLAGAEYPLGEAAQALSDLAGRRTVGKVVLTT</sequence>
<dbReference type="AlphaFoldDB" id="A0A1H7W0Q5"/>
<dbReference type="InterPro" id="IPR011032">
    <property type="entry name" value="GroES-like_sf"/>
</dbReference>
<dbReference type="SUPFAM" id="SSF51735">
    <property type="entry name" value="NAD(P)-binding Rossmann-fold domains"/>
    <property type="match status" value="1"/>
</dbReference>
<organism evidence="2 3">
    <name type="scientific">Nonomuraea pusilla</name>
    <dbReference type="NCBI Taxonomy" id="46177"/>
    <lineage>
        <taxon>Bacteria</taxon>
        <taxon>Bacillati</taxon>
        <taxon>Actinomycetota</taxon>
        <taxon>Actinomycetes</taxon>
        <taxon>Streptosporangiales</taxon>
        <taxon>Streptosporangiaceae</taxon>
        <taxon>Nonomuraea</taxon>
    </lineage>
</organism>
<dbReference type="CDD" id="cd08241">
    <property type="entry name" value="QOR1"/>
    <property type="match status" value="1"/>
</dbReference>
<dbReference type="Gene3D" id="3.90.180.10">
    <property type="entry name" value="Medium-chain alcohol dehydrogenases, catalytic domain"/>
    <property type="match status" value="1"/>
</dbReference>
<dbReference type="Gene3D" id="3.40.50.720">
    <property type="entry name" value="NAD(P)-binding Rossmann-like Domain"/>
    <property type="match status" value="1"/>
</dbReference>
<dbReference type="Proteomes" id="UP000198953">
    <property type="component" value="Unassembled WGS sequence"/>
</dbReference>
<dbReference type="RefSeq" id="WP_055507344.1">
    <property type="nucleotide sequence ID" value="NZ_BBZG01000004.1"/>
</dbReference>
<dbReference type="InterPro" id="IPR051397">
    <property type="entry name" value="Zn-ADH-like_protein"/>
</dbReference>
<protein>
    <submittedName>
        <fullName evidence="2">NADPH2:quinone reductase</fullName>
    </submittedName>
</protein>
<dbReference type="PANTHER" id="PTHR43677:SF4">
    <property type="entry name" value="QUINONE OXIDOREDUCTASE-LIKE PROTEIN 2"/>
    <property type="match status" value="1"/>
</dbReference>
<dbReference type="OrthoDB" id="9805883at2"/>
<dbReference type="InterPro" id="IPR013154">
    <property type="entry name" value="ADH-like_N"/>
</dbReference>
<proteinExistence type="predicted"/>
<dbReference type="InterPro" id="IPR036291">
    <property type="entry name" value="NAD(P)-bd_dom_sf"/>
</dbReference>
<gene>
    <name evidence="2" type="ORF">SAMN05660976_04287</name>
</gene>
<reference evidence="2 3" key="1">
    <citation type="submission" date="2016-10" db="EMBL/GenBank/DDBJ databases">
        <authorList>
            <person name="de Groot N.N."/>
        </authorList>
    </citation>
    <scope>NUCLEOTIDE SEQUENCE [LARGE SCALE GENOMIC DNA]</scope>
    <source>
        <strain evidence="2 3">DSM 43357</strain>
    </source>
</reference>
<dbReference type="InterPro" id="IPR013149">
    <property type="entry name" value="ADH-like_C"/>
</dbReference>
<name>A0A1H7W0Q5_9ACTN</name>
<dbReference type="STRING" id="46177.SAMN05660976_04287"/>
<dbReference type="InterPro" id="IPR020843">
    <property type="entry name" value="ER"/>
</dbReference>
<dbReference type="PANTHER" id="PTHR43677">
    <property type="entry name" value="SHORT-CHAIN DEHYDROGENASE/REDUCTASE"/>
    <property type="match status" value="1"/>
</dbReference>
<dbReference type="Pfam" id="PF00107">
    <property type="entry name" value="ADH_zinc_N"/>
    <property type="match status" value="1"/>
</dbReference>
<accession>A0A1H7W0Q5</accession>
<evidence type="ECO:0000313" key="2">
    <source>
        <dbReference type="EMBL" id="SEM14645.1"/>
    </source>
</evidence>
<dbReference type="Pfam" id="PF08240">
    <property type="entry name" value="ADH_N"/>
    <property type="match status" value="1"/>
</dbReference>
<dbReference type="GO" id="GO:0016491">
    <property type="term" value="F:oxidoreductase activity"/>
    <property type="evidence" value="ECO:0007669"/>
    <property type="project" value="InterPro"/>
</dbReference>
<dbReference type="SUPFAM" id="SSF50129">
    <property type="entry name" value="GroES-like"/>
    <property type="match status" value="1"/>
</dbReference>
<feature type="domain" description="Enoyl reductase (ER)" evidence="1">
    <location>
        <begin position="10"/>
        <end position="312"/>
    </location>
</feature>
<dbReference type="SMART" id="SM00829">
    <property type="entry name" value="PKS_ER"/>
    <property type="match status" value="1"/>
</dbReference>
<evidence type="ECO:0000259" key="1">
    <source>
        <dbReference type="SMART" id="SM00829"/>
    </source>
</evidence>
<evidence type="ECO:0000313" key="3">
    <source>
        <dbReference type="Proteomes" id="UP000198953"/>
    </source>
</evidence>
<dbReference type="EMBL" id="FOBF01000010">
    <property type="protein sequence ID" value="SEM14645.1"/>
    <property type="molecule type" value="Genomic_DNA"/>
</dbReference>